<accession>A0ABR9XFY0</accession>
<gene>
    <name evidence="2" type="ORF">IRJ18_08045</name>
</gene>
<sequence>MEKRELGKTGIAVSPLMFGGNVFGWTVNEAASFKLMDAFTDAGLNFIDTADVYSRWVQGNTGGDSEMIIGKWFKQSGKRDKVILATKVGKDMGDGKKGLSAKYIKQAAEASLKRLQTDYIDLYQSHEDDKDTPFEETLEAYGQLIKEGKVRAIGASNYKANRLADALQTAASHGLPSYQTLQPEYNLYARQDYETNLQALCVERGISVVPYYSLASGFLTGKYRSEADFGKSKRGQGIKIYLNDRGYRILDGLDKVADQHQTSQASVALAWLMTRPGITAPIASATSIEQLQALINATELHLNEEALDLLTVASSY</sequence>
<dbReference type="CDD" id="cd19081">
    <property type="entry name" value="AKR_AKR9C1"/>
    <property type="match status" value="1"/>
</dbReference>
<dbReference type="InterPro" id="IPR050523">
    <property type="entry name" value="AKR_Detox_Biosynth"/>
</dbReference>
<dbReference type="Pfam" id="PF00248">
    <property type="entry name" value="Aldo_ket_red"/>
    <property type="match status" value="1"/>
</dbReference>
<reference evidence="2 3" key="1">
    <citation type="submission" date="2020-10" db="EMBL/GenBank/DDBJ databases">
        <title>Mucilaginibacter mali sp. nov., isolated from rhizosphere soil of apple orchard.</title>
        <authorList>
            <person name="Lee J.-S."/>
            <person name="Kim H.S."/>
            <person name="Kim J.-S."/>
        </authorList>
    </citation>
    <scope>NUCLEOTIDE SEQUENCE [LARGE SCALE GENOMIC DNA]</scope>
    <source>
        <strain evidence="2 3">KCTC 23157</strain>
    </source>
</reference>
<dbReference type="PANTHER" id="PTHR43364:SF6">
    <property type="entry name" value="OXIDOREDUCTASE-RELATED"/>
    <property type="match status" value="1"/>
</dbReference>
<evidence type="ECO:0000259" key="1">
    <source>
        <dbReference type="Pfam" id="PF00248"/>
    </source>
</evidence>
<organism evidence="2 3">
    <name type="scientific">Mucilaginibacter boryungensis</name>
    <dbReference type="NCBI Taxonomy" id="768480"/>
    <lineage>
        <taxon>Bacteria</taxon>
        <taxon>Pseudomonadati</taxon>
        <taxon>Bacteroidota</taxon>
        <taxon>Sphingobacteriia</taxon>
        <taxon>Sphingobacteriales</taxon>
        <taxon>Sphingobacteriaceae</taxon>
        <taxon>Mucilaginibacter</taxon>
    </lineage>
</organism>
<dbReference type="PANTHER" id="PTHR43364">
    <property type="entry name" value="NADH-SPECIFIC METHYLGLYOXAL REDUCTASE-RELATED"/>
    <property type="match status" value="1"/>
</dbReference>
<proteinExistence type="predicted"/>
<feature type="domain" description="NADP-dependent oxidoreductase" evidence="1">
    <location>
        <begin position="15"/>
        <end position="309"/>
    </location>
</feature>
<dbReference type="SUPFAM" id="SSF51430">
    <property type="entry name" value="NAD(P)-linked oxidoreductase"/>
    <property type="match status" value="1"/>
</dbReference>
<evidence type="ECO:0000313" key="3">
    <source>
        <dbReference type="Proteomes" id="UP000632774"/>
    </source>
</evidence>
<keyword evidence="3" id="KW-1185">Reference proteome</keyword>
<dbReference type="EMBL" id="JADFFM010000001">
    <property type="protein sequence ID" value="MBE9666308.1"/>
    <property type="molecule type" value="Genomic_DNA"/>
</dbReference>
<dbReference type="InterPro" id="IPR036812">
    <property type="entry name" value="NAD(P)_OxRdtase_dom_sf"/>
</dbReference>
<evidence type="ECO:0000313" key="2">
    <source>
        <dbReference type="EMBL" id="MBE9666308.1"/>
    </source>
</evidence>
<dbReference type="RefSeq" id="WP_194105675.1">
    <property type="nucleotide sequence ID" value="NZ_JADFFM010000001.1"/>
</dbReference>
<comment type="caution">
    <text evidence="2">The sequence shown here is derived from an EMBL/GenBank/DDBJ whole genome shotgun (WGS) entry which is preliminary data.</text>
</comment>
<dbReference type="Proteomes" id="UP000632774">
    <property type="component" value="Unassembled WGS sequence"/>
</dbReference>
<name>A0ABR9XFY0_9SPHI</name>
<protein>
    <submittedName>
        <fullName evidence="2">Aldo/keto reductase</fullName>
    </submittedName>
</protein>
<dbReference type="Gene3D" id="3.20.20.100">
    <property type="entry name" value="NADP-dependent oxidoreductase domain"/>
    <property type="match status" value="1"/>
</dbReference>
<dbReference type="InterPro" id="IPR023210">
    <property type="entry name" value="NADP_OxRdtase_dom"/>
</dbReference>